<accession>A0A485L7J8</accession>
<evidence type="ECO:0000256" key="1">
    <source>
        <dbReference type="SAM" id="MobiDB-lite"/>
    </source>
</evidence>
<reference evidence="3" key="2">
    <citation type="submission" date="2019-06" db="EMBL/GenBank/DDBJ databases">
        <title>Genomics analysis of Aphanomyces spp. identifies a new class of oomycete effector associated with host adaptation.</title>
        <authorList>
            <person name="Gaulin E."/>
        </authorList>
    </citation>
    <scope>NUCLEOTIDE SEQUENCE</scope>
    <source>
        <strain evidence="3">CBS 578.67</strain>
    </source>
</reference>
<dbReference type="NCBIfam" id="NF047352">
    <property type="entry name" value="P_loop_sacsin"/>
    <property type="match status" value="1"/>
</dbReference>
<name>A0A485L7J8_9STRA</name>
<sequence>MTGPPPQHHLWHQVETHAAAIRQEKTHDPSISIYLTADTLIRQICIRMHVHAFEDLRVGPPHSFAPIRELLDLEHDLWEFVGMYVSLRAISTVHEAELEFIAKHSAPSFVALGLGNSFAMAPAVLYHFNLPATSTAVLPLTAKDVLSHLQDFRFQNQKFHDAGAFRGFLSKKLAVPRGTALGVHVQNMQRSLELMRRVQLEERKQLKDIENEFRREISNAVFQLTKEKFSAENREKAVAEAMLEPAKLEMPKGEQKANVAVKLATDILQQVTVLDAHLDKLIGRYSHRLPKDTSATISKQDLKLRAQICHKKHERSRSTVVTWVLCSIIAKSRVLLDAKRLSPEGQQAADNEEECLCCCVGKESCTCQCDCNCHAAGSDDDEDDNDGTSESGDAAKPGLPASAKPTVASVDLRERLGELHAVHPDYSTVQLLVALEKDLKESPSSSSSLLTRVAQLDKEDPIPALIASHNSHPPSTFSPDHMHALVYQCRLVQNEFQPEAVDTFQTFVRQALEVEAPDEPIMPSDLPIAAPFYSLFFSSPLVTSMSTVLALPQILELVESVPCLLDVETAVQWHPSNGHGPFVPFFLAHFPHIPLLQLPTRQCIKLQANATISMLQTTESAATVATLYVSIFVLSHGKCPWNELQTALDAAVLASKARPHFVLHVLQRIPAVFRPRLAPPLLKALAKAMPHAHQALFLSCDDDDAARLVLFHLAQSLQIPAWQDVHTKSNTPVAVTRLISDNANHDTTIPPTSMDAKADMKVVIPANVSAILDQDTTSDPASCLALVEDIRKHSFGIGLPVTDETQSFLRLQQNRLERALQRLSAELYSTSTHFVLELLQNADDNEYGPSIAPCAEFVVEKEAISFHCNERGFQAAHVRALCDVGASTKTAGMIGQKGIGFKSVFSISDRPEIHSNGYHIHFDATSHPDNVRYILPSWISNPPPEFHNQSGTWFHLPKRRAMTTAVDTMLDALEPSTLLFLNQLVSLKITNRVAHTQVEYVKKWISDDVVELHTNTQDVQRWFVRRKSVAIPASFDKSGMTRLDVAFPLSADPPLANQPVFAYLPLQTYGFKCILQADFELPSSREAVLDNAWNQFLLNEFPTLFLNVLTTLLPQHPHLIQMVPVDIAPPFHLMAQSICRQLQDLPIIQTTSGEFVAPRHVVDLVEVEPITDAMLWHACRKHFIHPKFASHLTPQLKRLLGILPWTATHVVEIAKSIVHHPAKLSLSWYAQFMDLLARMNPMAAQLRSLPLFPIQSTDHSSDSLPLFMLKSLDDHVFSPADESFALAVPFADELNLLHRDFIHLLQPKTTRFLSVLGIKRLNQHDVLQVHLLPLMQTKTSVDAHAKALDFCLHLHLEQPLSTTLLEAIRRTLRVQTTSNRLVSLDDAHVYLLPPDFSFPDFTGNVVQSTPQTFSFLHACGLSVFLSLSTPNTCPGLADLLQAITSAKDAALATALMTYLDRHWTIDHSTHYPSVVKLLQKASWLPCTTLATGDGNDDNVQLKRPRKTFLHVPAGVAAYFPSPSLLNRELATALSIPLELGVHDYLALLQNNAELHHDSVVACLLQLKALVADDPDSLAAIQTALSASPLLPVQDQKVRLQQTIWKQSAVCPSLLPLRPTYPKTLKSFFVDLGVPVKPTVPAVLAALGSLSALEDQLPLLQFLANQSMDVLPEGIEAIPCFKAVSGDMVSLAEKPFLVEQVPTWWSHLVPSQGSRIQLVHTSDPANAPLDGFFQFGTTLEQGVLDDAAYWNTFFEDVVDQCMATNDRSLFDPIKDLVCMLLDIWPPKELAIKYLPTQTHEFAPFSDVLATGSTAIHDSKALDLPVGYHDILVQWGLAKLDLATMVRYDNAQADTALHQRLIASMQLVPQYFSPSNDENTALDIDAEAMDLFLGSLQCWVVENLRLEHTVAGSTTPVVEPTMVALQDGQLYVTAPVNYVQVLAKVTSALWHPSLAAAIAQFLHAQTLPANFTTSLKRPLPLHRATPFPLAKRPRYAMSVHPHATIDVFRPNMLTDEAKFAIGRVGEQYVYELLRAEYPPGVVEWVNEVEETGSPYDVCIHHASGGTEFIEVKSTSTYDKVIFEMSVQELEYASQKGSQYSIYRAFAIKPHGPLPNSRVVRLRNPITLLRQKKLKLSVLMDESEL</sequence>
<dbReference type="PANTHER" id="PTHR32387:SF0">
    <property type="entry name" value="PROTEIN NO VEIN"/>
    <property type="match status" value="1"/>
</dbReference>
<feature type="region of interest" description="Disordered" evidence="1">
    <location>
        <begin position="378"/>
        <end position="405"/>
    </location>
</feature>
<feature type="domain" description="Protein NO VEIN C-terminal" evidence="2">
    <location>
        <begin position="2023"/>
        <end position="2103"/>
    </location>
</feature>
<reference evidence="4 5" key="1">
    <citation type="submission" date="2019-03" db="EMBL/GenBank/DDBJ databases">
        <authorList>
            <person name="Gaulin E."/>
            <person name="Dumas B."/>
        </authorList>
    </citation>
    <scope>NUCLEOTIDE SEQUENCE [LARGE SCALE GENOMIC DNA]</scope>
    <source>
        <strain evidence="4">CBS 568.67</strain>
    </source>
</reference>
<organism evidence="4 5">
    <name type="scientific">Aphanomyces stellatus</name>
    <dbReference type="NCBI Taxonomy" id="120398"/>
    <lineage>
        <taxon>Eukaryota</taxon>
        <taxon>Sar</taxon>
        <taxon>Stramenopiles</taxon>
        <taxon>Oomycota</taxon>
        <taxon>Saprolegniomycetes</taxon>
        <taxon>Saprolegniales</taxon>
        <taxon>Verrucalvaceae</taxon>
        <taxon>Aphanomyces</taxon>
    </lineage>
</organism>
<dbReference type="PANTHER" id="PTHR32387">
    <property type="entry name" value="WU:FJ29H11"/>
    <property type="match status" value="1"/>
</dbReference>
<dbReference type="Pfam" id="PF13020">
    <property type="entry name" value="NOV_C"/>
    <property type="match status" value="1"/>
</dbReference>
<protein>
    <submittedName>
        <fullName evidence="4">Aste57867_17311 protein</fullName>
    </submittedName>
</protein>
<dbReference type="EMBL" id="VJMH01006088">
    <property type="protein sequence ID" value="KAF0691485.1"/>
    <property type="molecule type" value="Genomic_DNA"/>
</dbReference>
<proteinExistence type="predicted"/>
<feature type="compositionally biased region" description="Acidic residues" evidence="1">
    <location>
        <begin position="378"/>
        <end position="387"/>
    </location>
</feature>
<keyword evidence="5" id="KW-1185">Reference proteome</keyword>
<evidence type="ECO:0000313" key="3">
    <source>
        <dbReference type="EMBL" id="KAF0691485.1"/>
    </source>
</evidence>
<dbReference type="SUPFAM" id="SSF55874">
    <property type="entry name" value="ATPase domain of HSP90 chaperone/DNA topoisomerase II/histidine kinase"/>
    <property type="match status" value="1"/>
</dbReference>
<evidence type="ECO:0000259" key="2">
    <source>
        <dbReference type="Pfam" id="PF13020"/>
    </source>
</evidence>
<dbReference type="InterPro" id="IPR052957">
    <property type="entry name" value="Auxin_embryo_med"/>
</dbReference>
<dbReference type="EMBL" id="CAADRA010006109">
    <property type="protein sequence ID" value="VFT94067.1"/>
    <property type="molecule type" value="Genomic_DNA"/>
</dbReference>
<evidence type="ECO:0000313" key="4">
    <source>
        <dbReference type="EMBL" id="VFT94067.1"/>
    </source>
</evidence>
<dbReference type="Proteomes" id="UP000332933">
    <property type="component" value="Unassembled WGS sequence"/>
</dbReference>
<dbReference type="OrthoDB" id="78013at2759"/>
<evidence type="ECO:0000313" key="5">
    <source>
        <dbReference type="Proteomes" id="UP000332933"/>
    </source>
</evidence>
<dbReference type="InterPro" id="IPR036890">
    <property type="entry name" value="HATPase_C_sf"/>
</dbReference>
<dbReference type="Gene3D" id="3.30.565.10">
    <property type="entry name" value="Histidine kinase-like ATPase, C-terminal domain"/>
    <property type="match status" value="1"/>
</dbReference>
<gene>
    <name evidence="4" type="primary">Aste57867_17311</name>
    <name evidence="3" type="ORF">As57867_017252</name>
    <name evidence="4" type="ORF">ASTE57867_17311</name>
</gene>
<dbReference type="InterPro" id="IPR024975">
    <property type="entry name" value="NOV_C"/>
</dbReference>